<dbReference type="Gene3D" id="1.10.357.10">
    <property type="entry name" value="Tetracycline Repressor, domain 2"/>
    <property type="match status" value="1"/>
</dbReference>
<dbReference type="RefSeq" id="WP_021833971.1">
    <property type="nucleotide sequence ID" value="NZ_CAQL01001073.1"/>
</dbReference>
<gene>
    <name evidence="4" type="ORF">CWATWH0005_3582</name>
</gene>
<comment type="caution">
    <text evidence="4">The sequence shown here is derived from an EMBL/GenBank/DDBJ whole genome shotgun (WGS) entry which is preliminary data.</text>
</comment>
<dbReference type="SUPFAM" id="SSF46689">
    <property type="entry name" value="Homeodomain-like"/>
    <property type="match status" value="1"/>
</dbReference>
<reference evidence="4 5" key="2">
    <citation type="submission" date="2013-09" db="EMBL/GenBank/DDBJ databases">
        <title>Whole genome comparison of six Crocosphaera watsonii strains with differing phenotypes.</title>
        <authorList>
            <person name="Bench S.R."/>
            <person name="Heller P."/>
            <person name="Frank I."/>
            <person name="Arciniega M."/>
            <person name="Shilova I.N."/>
            <person name="Zehr J.P."/>
        </authorList>
    </citation>
    <scope>NUCLEOTIDE SEQUENCE [LARGE SCALE GENOMIC DNA]</scope>
    <source>
        <strain evidence="4 5">WH 0005</strain>
    </source>
</reference>
<dbReference type="InterPro" id="IPR009057">
    <property type="entry name" value="Homeodomain-like_sf"/>
</dbReference>
<dbReference type="EMBL" id="CAQL01001073">
    <property type="protein sequence ID" value="CCQ58725.1"/>
    <property type="molecule type" value="Genomic_DNA"/>
</dbReference>
<sequence length="171" mass="19906">MPKPNKRPEIIIACQELLQKEGYQSLNMLAVAEKCEIAVSGLYYHFKNKDDLIKETIISYKNTFQSILTEIEREKDARKCLERLIDVYYLVLEPNNNKVCICVSLMNEFNTLPRPIIEELKSFCDLQVEWIVKVFQKTNPISQSEAAMLVAAFQNFMATARLRENAKYFKV</sequence>
<reference evidence="4 5" key="1">
    <citation type="submission" date="2013-01" db="EMBL/GenBank/DDBJ databases">
        <authorList>
            <person name="Bench S."/>
        </authorList>
    </citation>
    <scope>NUCLEOTIDE SEQUENCE [LARGE SCALE GENOMIC DNA]</scope>
    <source>
        <strain evidence="4 5">WH 0005</strain>
    </source>
</reference>
<proteinExistence type="predicted"/>
<dbReference type="GO" id="GO:0003677">
    <property type="term" value="F:DNA binding"/>
    <property type="evidence" value="ECO:0007669"/>
    <property type="project" value="UniProtKB-UniRule"/>
</dbReference>
<evidence type="ECO:0000256" key="2">
    <source>
        <dbReference type="PROSITE-ProRule" id="PRU00335"/>
    </source>
</evidence>
<keyword evidence="1 2" id="KW-0238">DNA-binding</keyword>
<dbReference type="PANTHER" id="PTHR43479:SF11">
    <property type="entry name" value="ACREF_ENVCD OPERON REPRESSOR-RELATED"/>
    <property type="match status" value="1"/>
</dbReference>
<evidence type="ECO:0000313" key="5">
    <source>
        <dbReference type="Proteomes" id="UP000017981"/>
    </source>
</evidence>
<dbReference type="AlphaFoldDB" id="T2J2S2"/>
<dbReference type="PROSITE" id="PS50977">
    <property type="entry name" value="HTH_TETR_2"/>
    <property type="match status" value="1"/>
</dbReference>
<accession>T2J2S2</accession>
<protein>
    <submittedName>
        <fullName evidence="4">Transcriptional regulator, TetR family</fullName>
    </submittedName>
</protein>
<dbReference type="Pfam" id="PF00440">
    <property type="entry name" value="TetR_N"/>
    <property type="match status" value="1"/>
</dbReference>
<dbReference type="GeneID" id="88765158"/>
<feature type="DNA-binding region" description="H-T-H motif" evidence="2">
    <location>
        <begin position="27"/>
        <end position="46"/>
    </location>
</feature>
<organism evidence="4 5">
    <name type="scientific">Crocosphaera watsonii WH 0005</name>
    <dbReference type="NCBI Taxonomy" id="423472"/>
    <lineage>
        <taxon>Bacteria</taxon>
        <taxon>Bacillati</taxon>
        <taxon>Cyanobacteriota</taxon>
        <taxon>Cyanophyceae</taxon>
        <taxon>Oscillatoriophycideae</taxon>
        <taxon>Chroococcales</taxon>
        <taxon>Aphanothecaceae</taxon>
        <taxon>Crocosphaera</taxon>
    </lineage>
</organism>
<dbReference type="SUPFAM" id="SSF48498">
    <property type="entry name" value="Tetracyclin repressor-like, C-terminal domain"/>
    <property type="match status" value="1"/>
</dbReference>
<dbReference type="PANTHER" id="PTHR43479">
    <property type="entry name" value="ACREF/ENVCD OPERON REPRESSOR-RELATED"/>
    <property type="match status" value="1"/>
</dbReference>
<feature type="domain" description="HTH tetR-type" evidence="3">
    <location>
        <begin position="4"/>
        <end position="64"/>
    </location>
</feature>
<dbReference type="InterPro" id="IPR001647">
    <property type="entry name" value="HTH_TetR"/>
</dbReference>
<evidence type="ECO:0000256" key="1">
    <source>
        <dbReference type="ARBA" id="ARBA00023125"/>
    </source>
</evidence>
<dbReference type="Proteomes" id="UP000017981">
    <property type="component" value="Unassembled WGS sequence"/>
</dbReference>
<dbReference type="PRINTS" id="PR00455">
    <property type="entry name" value="HTHTETR"/>
</dbReference>
<name>T2J2S2_CROWT</name>
<evidence type="ECO:0000259" key="3">
    <source>
        <dbReference type="PROSITE" id="PS50977"/>
    </source>
</evidence>
<dbReference type="InterPro" id="IPR036271">
    <property type="entry name" value="Tet_transcr_reg_TetR-rel_C_sf"/>
</dbReference>
<evidence type="ECO:0000313" key="4">
    <source>
        <dbReference type="EMBL" id="CCQ58725.1"/>
    </source>
</evidence>
<dbReference type="InterPro" id="IPR050624">
    <property type="entry name" value="HTH-type_Tx_Regulator"/>
</dbReference>